<evidence type="ECO:0000259" key="1">
    <source>
        <dbReference type="Pfam" id="PF14261"/>
    </source>
</evidence>
<evidence type="ECO:0000313" key="2">
    <source>
        <dbReference type="EMBL" id="RKT47589.1"/>
    </source>
</evidence>
<sequence length="113" mass="12807">MDFIDIYAALDENERTLYTQRYPQEAADMSGFAQRFIEQGIEQGIEKGIEQGIEQGVQRGEARMLLSLLRLRFGELPDAVQQRIESADADTLLRWSERVLTARTLAEVLDGAC</sequence>
<comment type="caution">
    <text evidence="2">The sequence shown here is derived from an EMBL/GenBank/DDBJ whole genome shotgun (WGS) entry which is preliminary data.</text>
</comment>
<dbReference type="Pfam" id="PF14261">
    <property type="entry name" value="DUF4351"/>
    <property type="match status" value="1"/>
</dbReference>
<feature type="domain" description="DUF4351" evidence="1">
    <location>
        <begin position="54"/>
        <end position="107"/>
    </location>
</feature>
<dbReference type="PANTHER" id="PTHR35586:SF1">
    <property type="entry name" value="SLL1691 PROTEIN"/>
    <property type="match status" value="1"/>
</dbReference>
<keyword evidence="3" id="KW-1185">Reference proteome</keyword>
<gene>
    <name evidence="2" type="ORF">BDD21_5185</name>
</gene>
<dbReference type="PANTHER" id="PTHR35586">
    <property type="entry name" value="SLL1691 PROTEIN"/>
    <property type="match status" value="1"/>
</dbReference>
<organism evidence="2 3">
    <name type="scientific">Thiocapsa rosea</name>
    <dbReference type="NCBI Taxonomy" id="69360"/>
    <lineage>
        <taxon>Bacteria</taxon>
        <taxon>Pseudomonadati</taxon>
        <taxon>Pseudomonadota</taxon>
        <taxon>Gammaproteobacteria</taxon>
        <taxon>Chromatiales</taxon>
        <taxon>Chromatiaceae</taxon>
        <taxon>Thiocapsa</taxon>
    </lineage>
</organism>
<dbReference type="AlphaFoldDB" id="A0A495VE24"/>
<accession>A0A495VE24</accession>
<protein>
    <submittedName>
        <fullName evidence="2">Uncharacterized protein DUF4351</fullName>
    </submittedName>
</protein>
<proteinExistence type="predicted"/>
<reference evidence="2 3" key="1">
    <citation type="submission" date="2018-10" db="EMBL/GenBank/DDBJ databases">
        <title>Genomic Encyclopedia of Archaeal and Bacterial Type Strains, Phase II (KMG-II): from individual species to whole genera.</title>
        <authorList>
            <person name="Goeker M."/>
        </authorList>
    </citation>
    <scope>NUCLEOTIDE SEQUENCE [LARGE SCALE GENOMIC DNA]</scope>
    <source>
        <strain evidence="2 3">DSM 235</strain>
    </source>
</reference>
<dbReference type="Proteomes" id="UP000274556">
    <property type="component" value="Unassembled WGS sequence"/>
</dbReference>
<name>A0A495VE24_9GAMM</name>
<dbReference type="RefSeq" id="WP_245969827.1">
    <property type="nucleotide sequence ID" value="NZ_RBXL01000001.1"/>
</dbReference>
<dbReference type="InterPro" id="IPR025587">
    <property type="entry name" value="DUF4351"/>
</dbReference>
<dbReference type="EMBL" id="RBXL01000001">
    <property type="protein sequence ID" value="RKT47589.1"/>
    <property type="molecule type" value="Genomic_DNA"/>
</dbReference>
<evidence type="ECO:0000313" key="3">
    <source>
        <dbReference type="Proteomes" id="UP000274556"/>
    </source>
</evidence>